<evidence type="ECO:0000259" key="10">
    <source>
        <dbReference type="Pfam" id="PF07730"/>
    </source>
</evidence>
<keyword evidence="6 11" id="KW-0418">Kinase</keyword>
<proteinExistence type="predicted"/>
<dbReference type="Pfam" id="PF07730">
    <property type="entry name" value="HisKA_3"/>
    <property type="match status" value="1"/>
</dbReference>
<dbReference type="Gene3D" id="1.20.5.1930">
    <property type="match status" value="1"/>
</dbReference>
<evidence type="ECO:0000256" key="3">
    <source>
        <dbReference type="ARBA" id="ARBA00022553"/>
    </source>
</evidence>
<accession>A0A1T4Y2K7</accession>
<protein>
    <recommendedName>
        <fullName evidence="2">histidine kinase</fullName>
        <ecNumber evidence="2">2.7.13.3</ecNumber>
    </recommendedName>
</protein>
<reference evidence="12" key="1">
    <citation type="submission" date="2017-02" db="EMBL/GenBank/DDBJ databases">
        <authorList>
            <person name="Varghese N."/>
            <person name="Submissions S."/>
        </authorList>
    </citation>
    <scope>NUCLEOTIDE SEQUENCE [LARGE SCALE GENOMIC DNA]</scope>
    <source>
        <strain evidence="12">VKM Ac-2052</strain>
    </source>
</reference>
<dbReference type="PANTHER" id="PTHR24421:SF10">
    <property type="entry name" value="NITRATE_NITRITE SENSOR PROTEIN NARQ"/>
    <property type="match status" value="1"/>
</dbReference>
<dbReference type="InterPro" id="IPR036890">
    <property type="entry name" value="HATPase_C_sf"/>
</dbReference>
<evidence type="ECO:0000256" key="6">
    <source>
        <dbReference type="ARBA" id="ARBA00022777"/>
    </source>
</evidence>
<keyword evidence="9" id="KW-0472">Membrane</keyword>
<evidence type="ECO:0000256" key="4">
    <source>
        <dbReference type="ARBA" id="ARBA00022679"/>
    </source>
</evidence>
<gene>
    <name evidence="11" type="ORF">SAMN06295879_2071</name>
</gene>
<dbReference type="EC" id="2.7.13.3" evidence="2"/>
<feature type="transmembrane region" description="Helical" evidence="9">
    <location>
        <begin position="115"/>
        <end position="133"/>
    </location>
</feature>
<dbReference type="EMBL" id="FUYG01000005">
    <property type="protein sequence ID" value="SKA95718.1"/>
    <property type="molecule type" value="Genomic_DNA"/>
</dbReference>
<evidence type="ECO:0000256" key="1">
    <source>
        <dbReference type="ARBA" id="ARBA00000085"/>
    </source>
</evidence>
<dbReference type="InterPro" id="IPR050482">
    <property type="entry name" value="Sensor_HK_TwoCompSys"/>
</dbReference>
<dbReference type="PANTHER" id="PTHR24421">
    <property type="entry name" value="NITRATE/NITRITE SENSOR PROTEIN NARX-RELATED"/>
    <property type="match status" value="1"/>
</dbReference>
<name>A0A1T4Y2K7_9MICO</name>
<keyword evidence="9" id="KW-0812">Transmembrane</keyword>
<feature type="transmembrane region" description="Helical" evidence="9">
    <location>
        <begin position="185"/>
        <end position="203"/>
    </location>
</feature>
<dbReference type="GO" id="GO:0005524">
    <property type="term" value="F:ATP binding"/>
    <property type="evidence" value="ECO:0007669"/>
    <property type="project" value="UniProtKB-KW"/>
</dbReference>
<feature type="transmembrane region" description="Helical" evidence="9">
    <location>
        <begin position="41"/>
        <end position="61"/>
    </location>
</feature>
<evidence type="ECO:0000313" key="12">
    <source>
        <dbReference type="Proteomes" id="UP000189735"/>
    </source>
</evidence>
<keyword evidence="8" id="KW-0902">Two-component regulatory system</keyword>
<dbReference type="Proteomes" id="UP000189735">
    <property type="component" value="Unassembled WGS sequence"/>
</dbReference>
<evidence type="ECO:0000256" key="8">
    <source>
        <dbReference type="ARBA" id="ARBA00023012"/>
    </source>
</evidence>
<keyword evidence="5" id="KW-0547">Nucleotide-binding</keyword>
<dbReference type="AlphaFoldDB" id="A0A1T4Y2K7"/>
<feature type="domain" description="Signal transduction histidine kinase subgroup 3 dimerisation and phosphoacceptor" evidence="10">
    <location>
        <begin position="235"/>
        <end position="301"/>
    </location>
</feature>
<sequence>MSDMPTIRPLLITVQKDDAMPDQGLFTRIRMFLAAPHRRRLVIIGAAGVAYLIGLAVALRFDWYPQGLPGYVYLGLFAVLGAATTRRWPVETLVLVTLYTAYTTLTPLPPELYGLYLGAPQALVPLAIVVFIMISDDGPVIAPAATFGTLALLMILPWRDIVGLLVESRPLSEALLLDSGEDRSVLVAELIACALVIVFALMLRKQRRVAEELAVKNRELTQLRAAEVARIAEQERTRIARGMHDEVAHHVAALVIRAQAALRVSDGQAEPLEQAMRDIATNGQDVLARIRTVVRVLKSPPATSAAAPFAFADELGAHVDRVRSIGYDVDATVRVGDAMPAEHRAAIIATVQESLTNTMLHSAAHSVRVDVAEAPLVWTVRVSDPGPARERFADMPKGGSGLESLEERLASLGGQLTSGADGEGWVVTAEVPRTAAGARRRKGTS</sequence>
<keyword evidence="9" id="KW-1133">Transmembrane helix</keyword>
<dbReference type="InterPro" id="IPR011712">
    <property type="entry name" value="Sig_transdc_His_kin_sub3_dim/P"/>
</dbReference>
<dbReference type="CDD" id="cd16917">
    <property type="entry name" value="HATPase_UhpB-NarQ-NarX-like"/>
    <property type="match status" value="1"/>
</dbReference>
<comment type="catalytic activity">
    <reaction evidence="1">
        <text>ATP + protein L-histidine = ADP + protein N-phospho-L-histidine.</text>
        <dbReference type="EC" id="2.7.13.3"/>
    </reaction>
</comment>
<dbReference type="GO" id="GO:0016020">
    <property type="term" value="C:membrane"/>
    <property type="evidence" value="ECO:0007669"/>
    <property type="project" value="InterPro"/>
</dbReference>
<dbReference type="GO" id="GO:0000155">
    <property type="term" value="F:phosphorelay sensor kinase activity"/>
    <property type="evidence" value="ECO:0007669"/>
    <property type="project" value="InterPro"/>
</dbReference>
<keyword evidence="7" id="KW-0067">ATP-binding</keyword>
<dbReference type="GO" id="GO:0046983">
    <property type="term" value="F:protein dimerization activity"/>
    <property type="evidence" value="ECO:0007669"/>
    <property type="project" value="InterPro"/>
</dbReference>
<evidence type="ECO:0000256" key="5">
    <source>
        <dbReference type="ARBA" id="ARBA00022741"/>
    </source>
</evidence>
<evidence type="ECO:0000256" key="9">
    <source>
        <dbReference type="SAM" id="Phobius"/>
    </source>
</evidence>
<evidence type="ECO:0000313" key="11">
    <source>
        <dbReference type="EMBL" id="SKA95718.1"/>
    </source>
</evidence>
<organism evidence="11 12">
    <name type="scientific">Agreia bicolorata</name>
    <dbReference type="NCBI Taxonomy" id="110935"/>
    <lineage>
        <taxon>Bacteria</taxon>
        <taxon>Bacillati</taxon>
        <taxon>Actinomycetota</taxon>
        <taxon>Actinomycetes</taxon>
        <taxon>Micrococcales</taxon>
        <taxon>Microbacteriaceae</taxon>
        <taxon>Agreia</taxon>
    </lineage>
</organism>
<dbReference type="Gene3D" id="3.30.565.10">
    <property type="entry name" value="Histidine kinase-like ATPase, C-terminal domain"/>
    <property type="match status" value="1"/>
</dbReference>
<evidence type="ECO:0000256" key="7">
    <source>
        <dbReference type="ARBA" id="ARBA00022840"/>
    </source>
</evidence>
<evidence type="ECO:0000256" key="2">
    <source>
        <dbReference type="ARBA" id="ARBA00012438"/>
    </source>
</evidence>
<feature type="transmembrane region" description="Helical" evidence="9">
    <location>
        <begin position="140"/>
        <end position="158"/>
    </location>
</feature>
<keyword evidence="4" id="KW-0808">Transferase</keyword>
<keyword evidence="3" id="KW-0597">Phosphoprotein</keyword>